<reference evidence="2 3" key="1">
    <citation type="submission" date="2020-08" db="EMBL/GenBank/DDBJ databases">
        <authorList>
            <person name="Newling K."/>
            <person name="Davey J."/>
            <person name="Forrester S."/>
        </authorList>
    </citation>
    <scope>NUCLEOTIDE SEQUENCE [LARGE SCALE GENOMIC DNA]</scope>
    <source>
        <strain evidence="3">Crithidia deanei Carvalho (ATCC PRA-265)</strain>
    </source>
</reference>
<dbReference type="EMBL" id="LR877157">
    <property type="protein sequence ID" value="CAD2219312.1"/>
    <property type="molecule type" value="Genomic_DNA"/>
</dbReference>
<sequence length="237" mass="26809">MADHTERTPSEASPSPVNTPIVQVEGRNGVAVTEVHGAPHQADASCGQVPVTVPLSTTETETRDRSEPQGDTVTPSSSESTSPGNTDQREDLRRGREQLLHQDRTHAGRNEERLHWTGSPHEMEMAASDLPIMGRQRNGGIVTEVRQALMESRRREEEMERFQARRQRMELTMGRHGTGIHIGHRTWVTHRRGDGEPSYLETRELACRESRRCWEEESDTEAAPWRPRRGERGVVLD</sequence>
<feature type="region of interest" description="Disordered" evidence="1">
    <location>
        <begin position="1"/>
        <end position="92"/>
    </location>
</feature>
<feature type="compositionally biased region" description="Polar residues" evidence="1">
    <location>
        <begin position="10"/>
        <end position="21"/>
    </location>
</feature>
<dbReference type="VEuPathDB" id="TriTrypDB:ADEAN_000681700"/>
<gene>
    <name evidence="2" type="ORF">ADEAN_000681700</name>
</gene>
<accession>A0A7G2CM27</accession>
<feature type="compositionally biased region" description="Low complexity" evidence="1">
    <location>
        <begin position="74"/>
        <end position="83"/>
    </location>
</feature>
<proteinExistence type="predicted"/>
<feature type="compositionally biased region" description="Basic and acidic residues" evidence="1">
    <location>
        <begin position="228"/>
        <end position="237"/>
    </location>
</feature>
<protein>
    <submittedName>
        <fullName evidence="2">Uncharacterized protein</fullName>
    </submittedName>
</protein>
<organism evidence="2 3">
    <name type="scientific">Angomonas deanei</name>
    <dbReference type="NCBI Taxonomy" id="59799"/>
    <lineage>
        <taxon>Eukaryota</taxon>
        <taxon>Discoba</taxon>
        <taxon>Euglenozoa</taxon>
        <taxon>Kinetoplastea</taxon>
        <taxon>Metakinetoplastina</taxon>
        <taxon>Trypanosomatida</taxon>
        <taxon>Trypanosomatidae</taxon>
        <taxon>Strigomonadinae</taxon>
        <taxon>Angomonas</taxon>
    </lineage>
</organism>
<dbReference type="AlphaFoldDB" id="A0A7G2CM27"/>
<evidence type="ECO:0000256" key="1">
    <source>
        <dbReference type="SAM" id="MobiDB-lite"/>
    </source>
</evidence>
<feature type="region of interest" description="Disordered" evidence="1">
    <location>
        <begin position="211"/>
        <end position="237"/>
    </location>
</feature>
<evidence type="ECO:0000313" key="2">
    <source>
        <dbReference type="EMBL" id="CAD2219312.1"/>
    </source>
</evidence>
<evidence type="ECO:0000313" key="3">
    <source>
        <dbReference type="Proteomes" id="UP000515908"/>
    </source>
</evidence>
<keyword evidence="3" id="KW-1185">Reference proteome</keyword>
<dbReference type="Proteomes" id="UP000515908">
    <property type="component" value="Chromosome 13"/>
</dbReference>
<name>A0A7G2CM27_9TRYP</name>